<name>F8AF29_PYRYC</name>
<reference evidence="1 2" key="1">
    <citation type="journal article" date="2011" name="J. Bacteriol.">
        <title>Complete genome sequence of the obligate piezophilic hyperthermophilic archaeon Pyrococcus yayanosii CH1.</title>
        <authorList>
            <person name="Jun X."/>
            <person name="Lupeng L."/>
            <person name="Minjuan X."/>
            <person name="Oger P."/>
            <person name="Fengping W."/>
            <person name="Jebbar M."/>
            <person name="Xiang X."/>
        </authorList>
    </citation>
    <scope>NUCLEOTIDE SEQUENCE [LARGE SCALE GENOMIC DNA]</scope>
    <source>
        <strain evidence="2">CH1 / JCM 16557</strain>
    </source>
</reference>
<keyword evidence="2" id="KW-1185">Reference proteome</keyword>
<dbReference type="eggNOG" id="arCOG10610">
    <property type="taxonomic scope" value="Archaea"/>
</dbReference>
<gene>
    <name evidence="1" type="ordered locus">PYCH_11940</name>
</gene>
<dbReference type="STRING" id="529709.PYCH_11940"/>
<evidence type="ECO:0000313" key="2">
    <source>
        <dbReference type="Proteomes" id="UP000008386"/>
    </source>
</evidence>
<sequence length="260" mass="28717">MQRGLILALILCAIITSMPFAVKFLENVSETSVTVTVVSNAGVYYVGSAISHEGSDLLCVVPAEVYVPKTGIEVTLNVTVKFKHAQPCPCSDWQILTENPKNVEVIDETETELKDPYTAFKQYVVKVLGNGTLDVVFKYGSECPYGSEERVTIKFYVGTPTNEVLSNASAQTQLPELNTTEKIVEGVVQEVNVDGRYFVIDGTTFAVRGKWIGPNGEEYTWREMLSLIKVGEKVKVRAVYEDGEWKAVEIVINGEIFTKG</sequence>
<organism evidence="1 2">
    <name type="scientific">Pyrococcus yayanosii (strain CH1 / JCM 16557)</name>
    <dbReference type="NCBI Taxonomy" id="529709"/>
    <lineage>
        <taxon>Archaea</taxon>
        <taxon>Methanobacteriati</taxon>
        <taxon>Methanobacteriota</taxon>
        <taxon>Thermococci</taxon>
        <taxon>Thermococcales</taxon>
        <taxon>Thermococcaceae</taxon>
        <taxon>Pyrococcus</taxon>
    </lineage>
</organism>
<dbReference type="EMBL" id="CP002779">
    <property type="protein sequence ID" value="AEH24872.1"/>
    <property type="molecule type" value="Genomic_DNA"/>
</dbReference>
<dbReference type="AlphaFoldDB" id="F8AF29"/>
<dbReference type="Proteomes" id="UP000008386">
    <property type="component" value="Chromosome"/>
</dbReference>
<protein>
    <recommendedName>
        <fullName evidence="3">DUF5666 domain-containing protein</fullName>
    </recommendedName>
</protein>
<evidence type="ECO:0000313" key="1">
    <source>
        <dbReference type="EMBL" id="AEH24872.1"/>
    </source>
</evidence>
<evidence type="ECO:0008006" key="3">
    <source>
        <dbReference type="Google" id="ProtNLM"/>
    </source>
</evidence>
<dbReference type="KEGG" id="pya:PYCH_11940"/>
<dbReference type="HOGENOM" id="CLU_1286405_0_0_2"/>
<proteinExistence type="predicted"/>
<accession>F8AF29</accession>